<proteinExistence type="predicted"/>
<dbReference type="GO" id="GO:0016020">
    <property type="term" value="C:membrane"/>
    <property type="evidence" value="ECO:0007669"/>
    <property type="project" value="UniProtKB-SubCell"/>
</dbReference>
<evidence type="ECO:0000256" key="1">
    <source>
        <dbReference type="ARBA" id="ARBA00004141"/>
    </source>
</evidence>
<dbReference type="EMBL" id="NWVD01000001">
    <property type="protein sequence ID" value="PCG10088.1"/>
    <property type="molecule type" value="Genomic_DNA"/>
</dbReference>
<feature type="transmembrane region" description="Helical" evidence="5">
    <location>
        <begin position="190"/>
        <end position="206"/>
    </location>
</feature>
<keyword evidence="4 5" id="KW-0472">Membrane</keyword>
<feature type="transmembrane region" description="Helical" evidence="5">
    <location>
        <begin position="340"/>
        <end position="368"/>
    </location>
</feature>
<protein>
    <recommendedName>
        <fullName evidence="6">O-antigen ligase-related domain-containing protein</fullName>
    </recommendedName>
</protein>
<feature type="transmembrane region" description="Helical" evidence="5">
    <location>
        <begin position="236"/>
        <end position="253"/>
    </location>
</feature>
<organism evidence="7 8">
    <name type="scientific">Sphingomonas ginsenosidimutans</name>
    <dbReference type="NCBI Taxonomy" id="862134"/>
    <lineage>
        <taxon>Bacteria</taxon>
        <taxon>Pseudomonadati</taxon>
        <taxon>Pseudomonadota</taxon>
        <taxon>Alphaproteobacteria</taxon>
        <taxon>Sphingomonadales</taxon>
        <taxon>Sphingomonadaceae</taxon>
        <taxon>Sphingomonas</taxon>
    </lineage>
</organism>
<dbReference type="Pfam" id="PF04932">
    <property type="entry name" value="Wzy_C"/>
    <property type="match status" value="1"/>
</dbReference>
<feature type="transmembrane region" description="Helical" evidence="5">
    <location>
        <begin position="89"/>
        <end position="108"/>
    </location>
</feature>
<feature type="transmembrane region" description="Helical" evidence="5">
    <location>
        <begin position="39"/>
        <end position="57"/>
    </location>
</feature>
<feature type="transmembrane region" description="Helical" evidence="5">
    <location>
        <begin position="120"/>
        <end position="137"/>
    </location>
</feature>
<evidence type="ECO:0000256" key="2">
    <source>
        <dbReference type="ARBA" id="ARBA00022692"/>
    </source>
</evidence>
<keyword evidence="3 5" id="KW-1133">Transmembrane helix</keyword>
<name>A0A2A4I2E4_9SPHN</name>
<keyword evidence="8" id="KW-1185">Reference proteome</keyword>
<keyword evidence="2 5" id="KW-0812">Transmembrane</keyword>
<evidence type="ECO:0000313" key="8">
    <source>
        <dbReference type="Proteomes" id="UP000218784"/>
    </source>
</evidence>
<feature type="transmembrane region" description="Helical" evidence="5">
    <location>
        <begin position="144"/>
        <end position="162"/>
    </location>
</feature>
<gene>
    <name evidence="7" type="ORF">COA17_01070</name>
</gene>
<feature type="transmembrane region" description="Helical" evidence="5">
    <location>
        <begin position="389"/>
        <end position="414"/>
    </location>
</feature>
<evidence type="ECO:0000256" key="3">
    <source>
        <dbReference type="ARBA" id="ARBA00022989"/>
    </source>
</evidence>
<evidence type="ECO:0000259" key="6">
    <source>
        <dbReference type="Pfam" id="PF04932"/>
    </source>
</evidence>
<feature type="transmembrane region" description="Helical" evidence="5">
    <location>
        <begin position="213"/>
        <end position="230"/>
    </location>
</feature>
<evidence type="ECO:0000313" key="7">
    <source>
        <dbReference type="EMBL" id="PCG10088.1"/>
    </source>
</evidence>
<dbReference type="RefSeq" id="WP_096609615.1">
    <property type="nucleotide sequence ID" value="NZ_NWVD01000001.1"/>
</dbReference>
<feature type="domain" description="O-antigen ligase-related" evidence="6">
    <location>
        <begin position="219"/>
        <end position="358"/>
    </location>
</feature>
<reference evidence="7 8" key="1">
    <citation type="submission" date="2017-09" db="EMBL/GenBank/DDBJ databases">
        <title>Sphingomonas ginsenosidimutans KACC 14949, whole genome shotgun sequence.</title>
        <authorList>
            <person name="Feng G."/>
            <person name="Zhu H."/>
        </authorList>
    </citation>
    <scope>NUCLEOTIDE SEQUENCE [LARGE SCALE GENOMIC DNA]</scope>
    <source>
        <strain evidence="7 8">KACC 14949</strain>
    </source>
</reference>
<dbReference type="InterPro" id="IPR007016">
    <property type="entry name" value="O-antigen_ligase-rel_domated"/>
</dbReference>
<sequence>MARAPFPPRAALPRRPVAAGGGNILWDISALSLAGKLDLLAVAVLVAGYCLHMSLTMSMFVPAATQIGLVIEYAVLILYVGLAMLRGRWLGAGIIALYFAFLLAQVYHFHLVASAQFRPLVMLSFFGPVALAFVFQVARVPLRLLLGTLLLGCVLYTLYYIVSEPIVSSYRGFEAAAGVLASDGEREQRAYLASQLTAFVLFFGIASIRRRPLVAVPLIAIAIYALYLSQSRFVQVVIVVVSAVAIANMLLPVTRRWTGWALVAVLATLSLWSLYGYIDVTTNPYEAFLADASGRARYLQYIDAQPIAARHLWTGVGLPTSTDELQYFVRPRQPFFYTDLGVAGIAFVFGLPLTILILTAMCGTMVAVPNRLLTEQPLVMALFWTNQSGVFGTFFNFTAIGSGGLFLGLMLVLWMRGDALNPVFGSRPEQLRLTSRRGLDA</sequence>
<comment type="caution">
    <text evidence="7">The sequence shown here is derived from an EMBL/GenBank/DDBJ whole genome shotgun (WGS) entry which is preliminary data.</text>
</comment>
<dbReference type="Proteomes" id="UP000218784">
    <property type="component" value="Unassembled WGS sequence"/>
</dbReference>
<evidence type="ECO:0000256" key="5">
    <source>
        <dbReference type="SAM" id="Phobius"/>
    </source>
</evidence>
<accession>A0A2A4I2E4</accession>
<evidence type="ECO:0000256" key="4">
    <source>
        <dbReference type="ARBA" id="ARBA00023136"/>
    </source>
</evidence>
<dbReference type="AlphaFoldDB" id="A0A2A4I2E4"/>
<comment type="subcellular location">
    <subcellularLocation>
        <location evidence="1">Membrane</location>
        <topology evidence="1">Multi-pass membrane protein</topology>
    </subcellularLocation>
</comment>
<feature type="transmembrane region" description="Helical" evidence="5">
    <location>
        <begin position="260"/>
        <end position="278"/>
    </location>
</feature>
<feature type="transmembrane region" description="Helical" evidence="5">
    <location>
        <begin position="63"/>
        <end position="82"/>
    </location>
</feature>